<evidence type="ECO:0000313" key="12">
    <source>
        <dbReference type="Proteomes" id="UP000596661"/>
    </source>
</evidence>
<dbReference type="Pfam" id="PF13359">
    <property type="entry name" value="DDE_Tnp_4"/>
    <property type="match status" value="1"/>
</dbReference>
<evidence type="ECO:0000259" key="9">
    <source>
        <dbReference type="Pfam" id="PF13359"/>
    </source>
</evidence>
<dbReference type="AlphaFoldDB" id="A0A803NKQ0"/>
<keyword evidence="4" id="KW-0540">Nuclease</keyword>
<comment type="subcellular location">
    <subcellularLocation>
        <location evidence="2">Nucleus</location>
    </subcellularLocation>
</comment>
<evidence type="ECO:0000256" key="7">
    <source>
        <dbReference type="ARBA" id="ARBA00023242"/>
    </source>
</evidence>
<comment type="cofactor">
    <cofactor evidence="1">
        <name>a divalent metal cation</name>
        <dbReference type="ChEBI" id="CHEBI:60240"/>
    </cofactor>
</comment>
<reference evidence="11" key="1">
    <citation type="submission" date="2018-11" db="EMBL/GenBank/DDBJ databases">
        <authorList>
            <person name="Grassa J C."/>
        </authorList>
    </citation>
    <scope>NUCLEOTIDE SEQUENCE [LARGE SCALE GENOMIC DNA]</scope>
</reference>
<keyword evidence="12" id="KW-1185">Reference proteome</keyword>
<dbReference type="Pfam" id="PF26138">
    <property type="entry name" value="DUF8040"/>
    <property type="match status" value="1"/>
</dbReference>
<comment type="similarity">
    <text evidence="3">Belongs to the HARBI1 family.</text>
</comment>
<evidence type="ECO:0000256" key="1">
    <source>
        <dbReference type="ARBA" id="ARBA00001968"/>
    </source>
</evidence>
<dbReference type="GO" id="GO:0005634">
    <property type="term" value="C:nucleus"/>
    <property type="evidence" value="ECO:0007669"/>
    <property type="project" value="UniProtKB-SubCell"/>
</dbReference>
<feature type="region of interest" description="Disordered" evidence="8">
    <location>
        <begin position="391"/>
        <end position="424"/>
    </location>
</feature>
<dbReference type="EnsemblPlants" id="evm.model.01.2324">
    <property type="protein sequence ID" value="cds.evm.model.01.2324"/>
    <property type="gene ID" value="evm.TU.01.2324"/>
</dbReference>
<evidence type="ECO:0000256" key="2">
    <source>
        <dbReference type="ARBA" id="ARBA00004123"/>
    </source>
</evidence>
<evidence type="ECO:0000256" key="5">
    <source>
        <dbReference type="ARBA" id="ARBA00022723"/>
    </source>
</evidence>
<dbReference type="EMBL" id="UZAU01000070">
    <property type="status" value="NOT_ANNOTATED_CDS"/>
    <property type="molecule type" value="Genomic_DNA"/>
</dbReference>
<dbReference type="InterPro" id="IPR045249">
    <property type="entry name" value="HARBI1-like"/>
</dbReference>
<evidence type="ECO:0000256" key="4">
    <source>
        <dbReference type="ARBA" id="ARBA00022722"/>
    </source>
</evidence>
<organism evidence="11 12">
    <name type="scientific">Cannabis sativa</name>
    <name type="common">Hemp</name>
    <name type="synonym">Marijuana</name>
    <dbReference type="NCBI Taxonomy" id="3483"/>
    <lineage>
        <taxon>Eukaryota</taxon>
        <taxon>Viridiplantae</taxon>
        <taxon>Streptophyta</taxon>
        <taxon>Embryophyta</taxon>
        <taxon>Tracheophyta</taxon>
        <taxon>Spermatophyta</taxon>
        <taxon>Magnoliopsida</taxon>
        <taxon>eudicotyledons</taxon>
        <taxon>Gunneridae</taxon>
        <taxon>Pentapetalae</taxon>
        <taxon>rosids</taxon>
        <taxon>fabids</taxon>
        <taxon>Rosales</taxon>
        <taxon>Cannabaceae</taxon>
        <taxon>Cannabis</taxon>
    </lineage>
</organism>
<feature type="compositionally biased region" description="Low complexity" evidence="8">
    <location>
        <begin position="407"/>
        <end position="416"/>
    </location>
</feature>
<reference evidence="11" key="2">
    <citation type="submission" date="2021-03" db="UniProtKB">
        <authorList>
            <consortium name="EnsemblPlants"/>
        </authorList>
    </citation>
    <scope>IDENTIFICATION</scope>
</reference>
<dbReference type="InterPro" id="IPR058353">
    <property type="entry name" value="DUF8040"/>
</dbReference>
<dbReference type="Gramene" id="evm.model.01.2324">
    <property type="protein sequence ID" value="cds.evm.model.01.2324"/>
    <property type="gene ID" value="evm.TU.01.2324"/>
</dbReference>
<protein>
    <recommendedName>
        <fullName evidence="13">DDE Tnp4 domain-containing protein</fullName>
    </recommendedName>
</protein>
<dbReference type="GO" id="GO:0016787">
    <property type="term" value="F:hydrolase activity"/>
    <property type="evidence" value="ECO:0007669"/>
    <property type="project" value="UniProtKB-KW"/>
</dbReference>
<dbReference type="GO" id="GO:0004518">
    <property type="term" value="F:nuclease activity"/>
    <property type="evidence" value="ECO:0007669"/>
    <property type="project" value="UniProtKB-KW"/>
</dbReference>
<dbReference type="PANTHER" id="PTHR22930">
    <property type="match status" value="1"/>
</dbReference>
<keyword evidence="5" id="KW-0479">Metal-binding</keyword>
<keyword evidence="7" id="KW-0539">Nucleus</keyword>
<dbReference type="GO" id="GO:0046872">
    <property type="term" value="F:metal ion binding"/>
    <property type="evidence" value="ECO:0007669"/>
    <property type="project" value="UniProtKB-KW"/>
</dbReference>
<feature type="domain" description="DDE Tnp4" evidence="9">
    <location>
        <begin position="102"/>
        <end position="252"/>
    </location>
</feature>
<evidence type="ECO:0008006" key="13">
    <source>
        <dbReference type="Google" id="ProtNLM"/>
    </source>
</evidence>
<evidence type="ECO:0000313" key="11">
    <source>
        <dbReference type="EnsemblPlants" id="cds.evm.model.01.2324"/>
    </source>
</evidence>
<evidence type="ECO:0000256" key="3">
    <source>
        <dbReference type="ARBA" id="ARBA00006958"/>
    </source>
</evidence>
<keyword evidence="6" id="KW-0378">Hydrolase</keyword>
<name>A0A803NKQ0_CANSA</name>
<dbReference type="Proteomes" id="UP000596661">
    <property type="component" value="Chromosome 1"/>
</dbReference>
<sequence>MDRRTFGVLCELLRHNGRLKVDGLVTIEEQVCIFLNILAHHVKNRTIHHKFKRSGETVSRYFNAVLSGVLRLQASLLVVPEPVSESYNDDRWKCFKNCLGALDGTHIEVYVSQIDKPSYRNRKGKVTTNMLGVCDRNMNFIFVLPGWEGSASDSRVLRDGISYYYLVDAGYTNCEGFLAPYRGTRYHLSEWQHGCAPTNEKEFFNMKHSSARNIIERCFGLLKIRWAILRSPSFYPIKTQCRIMTACCLLHNLIRREMSYDPMEAELDAQDSSQNQTLDDVNIIPTIESSDAWTTWRDALATNMFNEWRERMESGDNMQHTSNSKKGGRRTWTILEEEALLSHKDADGWRGKQFPIYDRLANIFGADRATGKAAETPADMAKSVDLEDDYDGNEMQEESSFSPMSVNQSSGNQSQSGRKKRARPGSDICVGLEKLAKSLDNMMEKSHEETKLLIETLKNRDNNKMYDSVWEEITKMNLHVADQIKALKIFAEQPWNVSALKNMDEATKIEFVMTLINHG</sequence>
<evidence type="ECO:0000256" key="8">
    <source>
        <dbReference type="SAM" id="MobiDB-lite"/>
    </source>
</evidence>
<dbReference type="PANTHER" id="PTHR22930:SF293">
    <property type="entry name" value="PROTEIN ALP1-LIKE"/>
    <property type="match status" value="1"/>
</dbReference>
<dbReference type="OMA" id="IRREMSY"/>
<evidence type="ECO:0000256" key="6">
    <source>
        <dbReference type="ARBA" id="ARBA00022801"/>
    </source>
</evidence>
<proteinExistence type="inferred from homology"/>
<evidence type="ECO:0000259" key="10">
    <source>
        <dbReference type="Pfam" id="PF26138"/>
    </source>
</evidence>
<feature type="domain" description="DUF8040" evidence="10">
    <location>
        <begin position="1"/>
        <end position="70"/>
    </location>
</feature>
<accession>A0A803NKQ0</accession>
<dbReference type="InterPro" id="IPR027806">
    <property type="entry name" value="HARBI1_dom"/>
</dbReference>